<dbReference type="GO" id="GO:0031177">
    <property type="term" value="F:phosphopantetheine binding"/>
    <property type="evidence" value="ECO:0007669"/>
    <property type="project" value="InterPro"/>
</dbReference>
<feature type="domain" description="Ketosynthase family 3 (KS3)" evidence="10">
    <location>
        <begin position="35"/>
        <end position="461"/>
    </location>
</feature>
<dbReference type="FunFam" id="3.40.47.10:FF:000019">
    <property type="entry name" value="Polyketide synthase type I"/>
    <property type="match status" value="1"/>
</dbReference>
<keyword evidence="6" id="KW-0012">Acyltransferase</keyword>
<dbReference type="Gene3D" id="3.30.70.3290">
    <property type="match status" value="1"/>
</dbReference>
<name>A0A060Q2Y1_9ACTN</name>
<sequence>MDSLGRIHPAGGDDVRRHRRRRTRRNHRRSIPLETEPIAVVGVGCTLPGGVHNLDEARAVFEEGRDCIREIPRDRWDADEYYHPDPLAAGRTYVRHGGFVDDIDRFDAGFFGISDMEAAYMDPQQRMLLQTVWHALENAGQNPDELAGTNTGVFLALMGHDYVTLKVKAGPEAITAYEAMSDANSVSAGRIAHFLGLEGPCVSVDTACSGSLVAIHLARQSILTGECDAAIVAGANAILAPNVHISFGKLGLFSRGGRCRTFDAGADGYVRSEGCVAALLKRQSLAEADGSPILASVVGTAINHTGRSRTLTAPDGRSQQRVIRTALAAAGVDPAQVGYVEAHGTGTPVGDPIEMDAIARTYGAAHSAGQPLYVSSGKSNVGHIEAGAGLLGVVRAALSLDRETIYPSIHLDRLNPQIDLTGVPVEIPDEPVDWPRGEVSRLAAVNSFGYSGTNAHAVLREAPPSRPAQDAPEAVRRSDELLTLSAKSPESLRELAGRWADFLSRTRRQALPEAVFTAAVGRASMRHRLAVTGRSGSELANSLRQWQTGRAPGSVSTGRARKAVKVAFVFSGQGTQYPGMARELYEQEPVFAAAVDRCAEVMDEELDVPLCRLLFDEDAAREIHDTRFAQPALFAVEYALAALLRSWGVEPAAVTGHSIGEVVAACAGGLLTLEDAARFSVLRGRLMSELPRKGRMLAVSTDQETVRSWLAGREDAVGIAAVNGPRNVVVSGTAEVVDEIAALAEKARVETAWLRTSHAFHSHLMDPVLPELHKCAAAFEPNPSTASGTAPVPVISSVTGRRLTGDEGPEYWAAQAREPVRFHDAVRTVVDAGCTVVVEVGPHPALIRHVAEAFGAAGVTALPTLDQDRRDVRRLLTTAGALFTSGAGLDLAQLYRGARYRRTSAAPQYPFRKDRYWWTEASESAPASPASADPVSANPVSANPAPAVSAPVVPAPVVPAPVVPSPGPEPSARAHVHEEQLTTAAPWSDHRVHGATVFPATGYLELAVRAHAEAGAGGGSVPVELTDVGFTRPFVLVRGGKSVARVTLTDAGPEAKGARRFAIAGSAEAGAGARWAEHCHGTIRAVRGAGDGGGVAQGGRLPEALRAEIPTPVAPAKLYGKLRDDGLEHGYHFSTVRELWVATPDREEALARITVVPDGAPAEGHAHRSATTLDGCLQLAAALFLAADAGLPPGGYLPASIRRMTLAGQLPRQIWAQVRRRPLDSRTAFVVDLLVTDDEGHVVAELEAVEYRHAGSLAGGAGSTEPDTEENRHRIGRSRQELLDELAPLPHEERRQAVTRWIVQEVQATLGRASAELEFEGDGIDPSLALLEIGLDSLKVTDLQRRIQEKLEFRFRAMEALDYQTIEDLADFLLDRVLALDPADQGPAGAPAPTPA</sequence>
<feature type="region of interest" description="Disordered" evidence="8">
    <location>
        <begin position="1"/>
        <end position="29"/>
    </location>
</feature>
<dbReference type="SUPFAM" id="SSF52151">
    <property type="entry name" value="FabD/lysophospholipase-like"/>
    <property type="match status" value="1"/>
</dbReference>
<dbReference type="InterPro" id="IPR049551">
    <property type="entry name" value="PKS_DH_C"/>
</dbReference>
<protein>
    <submittedName>
        <fullName evidence="12">Putative polyketide synthase</fullName>
    </submittedName>
</protein>
<feature type="compositionally biased region" description="Basic residues" evidence="8">
    <location>
        <begin position="17"/>
        <end position="29"/>
    </location>
</feature>
<dbReference type="InterPro" id="IPR049552">
    <property type="entry name" value="PKS_DH_N"/>
</dbReference>
<feature type="active site" description="Proton acceptor; for dehydratase activity" evidence="7">
    <location>
        <position position="990"/>
    </location>
</feature>
<dbReference type="PROSITE" id="PS52004">
    <property type="entry name" value="KS3_2"/>
    <property type="match status" value="1"/>
</dbReference>
<dbReference type="InterPro" id="IPR050091">
    <property type="entry name" value="PKS_NRPS_Biosynth_Enz"/>
</dbReference>
<gene>
    <name evidence="12" type="primary">jaw4</name>
</gene>
<dbReference type="InterPro" id="IPR016039">
    <property type="entry name" value="Thiolase-like"/>
</dbReference>
<feature type="region of interest" description="N-terminal hotdog fold" evidence="7">
    <location>
        <begin position="955"/>
        <end position="1090"/>
    </location>
</feature>
<dbReference type="InterPro" id="IPR001227">
    <property type="entry name" value="Ac_transferase_dom_sf"/>
</dbReference>
<evidence type="ECO:0000256" key="8">
    <source>
        <dbReference type="SAM" id="MobiDB-lite"/>
    </source>
</evidence>
<dbReference type="InterPro" id="IPR016036">
    <property type="entry name" value="Malonyl_transacylase_ACP-bd"/>
</dbReference>
<dbReference type="InterPro" id="IPR036736">
    <property type="entry name" value="ACP-like_sf"/>
</dbReference>
<evidence type="ECO:0000313" key="12">
    <source>
        <dbReference type="EMBL" id="BAO98805.1"/>
    </source>
</evidence>
<dbReference type="CDD" id="cd00833">
    <property type="entry name" value="PKS"/>
    <property type="match status" value="1"/>
</dbReference>
<dbReference type="SMART" id="SM00823">
    <property type="entry name" value="PKS_PP"/>
    <property type="match status" value="1"/>
</dbReference>
<dbReference type="Gene3D" id="3.40.47.10">
    <property type="match status" value="1"/>
</dbReference>
<dbReference type="GO" id="GO:0006633">
    <property type="term" value="P:fatty acid biosynthetic process"/>
    <property type="evidence" value="ECO:0007669"/>
    <property type="project" value="TreeGrafter"/>
</dbReference>
<keyword evidence="2" id="KW-0596">Phosphopantetheine</keyword>
<reference evidence="12" key="1">
    <citation type="journal article" date="2014" name="Angew. Chem. Int. Ed. Engl.">
        <title>Biosynthesis of the Structurally Unique Polycyclopropanated Polyketide-Nucleoside Hybrid Jawsamycin (FR-900848).</title>
        <authorList>
            <person name="Hiratsuka H."/>
            <person name="Suzuki H."/>
            <person name="Kariya R."/>
            <person name="Seo T."/>
            <person name="Minami A."/>
            <person name="Oikawa H."/>
        </authorList>
    </citation>
    <scope>NUCLEOTIDE SEQUENCE</scope>
    <source>
        <strain evidence="12">HP-891</strain>
    </source>
</reference>
<dbReference type="Pfam" id="PF21089">
    <property type="entry name" value="PKS_DH_N"/>
    <property type="match status" value="1"/>
</dbReference>
<proteinExistence type="predicted"/>
<dbReference type="PANTHER" id="PTHR43775">
    <property type="entry name" value="FATTY ACID SYNTHASE"/>
    <property type="match status" value="1"/>
</dbReference>
<dbReference type="InterPro" id="IPR014043">
    <property type="entry name" value="Acyl_transferase_dom"/>
</dbReference>
<dbReference type="SUPFAM" id="SSF53901">
    <property type="entry name" value="Thiolase-like"/>
    <property type="match status" value="1"/>
</dbReference>
<dbReference type="Gene3D" id="3.10.129.110">
    <property type="entry name" value="Polyketide synthase dehydratase"/>
    <property type="match status" value="1"/>
</dbReference>
<evidence type="ECO:0000256" key="2">
    <source>
        <dbReference type="ARBA" id="ARBA00022450"/>
    </source>
</evidence>
<feature type="domain" description="PKS/mFAS DH" evidence="11">
    <location>
        <begin position="955"/>
        <end position="1260"/>
    </location>
</feature>
<dbReference type="SUPFAM" id="SSF55048">
    <property type="entry name" value="Probable ACP-binding domain of malonyl-CoA ACP transacylase"/>
    <property type="match status" value="1"/>
</dbReference>
<evidence type="ECO:0000256" key="1">
    <source>
        <dbReference type="ARBA" id="ARBA00004792"/>
    </source>
</evidence>
<dbReference type="InterPro" id="IPR020807">
    <property type="entry name" value="PKS_DH"/>
</dbReference>
<evidence type="ECO:0000259" key="9">
    <source>
        <dbReference type="PROSITE" id="PS50075"/>
    </source>
</evidence>
<feature type="region of interest" description="C-terminal hotdog fold" evidence="7">
    <location>
        <begin position="1110"/>
        <end position="1260"/>
    </location>
</feature>
<dbReference type="SMART" id="SM00825">
    <property type="entry name" value="PKS_KS"/>
    <property type="match status" value="1"/>
</dbReference>
<dbReference type="InterPro" id="IPR014031">
    <property type="entry name" value="Ketoacyl_synth_C"/>
</dbReference>
<dbReference type="PROSITE" id="PS50075">
    <property type="entry name" value="CARRIER"/>
    <property type="match status" value="1"/>
</dbReference>
<dbReference type="Gene3D" id="3.40.366.10">
    <property type="entry name" value="Malonyl-Coenzyme A Acyl Carrier Protein, domain 2"/>
    <property type="match status" value="1"/>
</dbReference>
<dbReference type="EMBL" id="AB920328">
    <property type="protein sequence ID" value="BAO98805.1"/>
    <property type="molecule type" value="Genomic_DNA"/>
</dbReference>
<dbReference type="InterPro" id="IPR032821">
    <property type="entry name" value="PKS_assoc"/>
</dbReference>
<dbReference type="InterPro" id="IPR009081">
    <property type="entry name" value="PP-bd_ACP"/>
</dbReference>
<dbReference type="InterPro" id="IPR014030">
    <property type="entry name" value="Ketoacyl_synth_N"/>
</dbReference>
<dbReference type="Pfam" id="PF00109">
    <property type="entry name" value="ketoacyl-synt"/>
    <property type="match status" value="1"/>
</dbReference>
<dbReference type="Pfam" id="PF02801">
    <property type="entry name" value="Ketoacyl-synt_C"/>
    <property type="match status" value="1"/>
</dbReference>
<dbReference type="InterPro" id="IPR042104">
    <property type="entry name" value="PKS_dehydratase_sf"/>
</dbReference>
<evidence type="ECO:0000259" key="10">
    <source>
        <dbReference type="PROSITE" id="PS52004"/>
    </source>
</evidence>
<dbReference type="InterPro" id="IPR049900">
    <property type="entry name" value="PKS_mFAS_DH"/>
</dbReference>
<evidence type="ECO:0000256" key="5">
    <source>
        <dbReference type="ARBA" id="ARBA00023194"/>
    </source>
</evidence>
<dbReference type="GO" id="GO:0033068">
    <property type="term" value="P:macrolide biosynthetic process"/>
    <property type="evidence" value="ECO:0007669"/>
    <property type="project" value="UniProtKB-ARBA"/>
</dbReference>
<evidence type="ECO:0000256" key="4">
    <source>
        <dbReference type="ARBA" id="ARBA00022679"/>
    </source>
</evidence>
<dbReference type="InterPro" id="IPR020841">
    <property type="entry name" value="PKS_Beta-ketoAc_synthase_dom"/>
</dbReference>
<dbReference type="Pfam" id="PF14765">
    <property type="entry name" value="PS-DH"/>
    <property type="match status" value="1"/>
</dbReference>
<evidence type="ECO:0000259" key="11">
    <source>
        <dbReference type="PROSITE" id="PS52019"/>
    </source>
</evidence>
<feature type="domain" description="Carrier" evidence="9">
    <location>
        <begin position="1293"/>
        <end position="1377"/>
    </location>
</feature>
<keyword evidence="3" id="KW-0597">Phosphoprotein</keyword>
<dbReference type="InterPro" id="IPR020806">
    <property type="entry name" value="PKS_PP-bd"/>
</dbReference>
<keyword evidence="4" id="KW-0808">Transferase</keyword>
<dbReference type="Pfam" id="PF00550">
    <property type="entry name" value="PP-binding"/>
    <property type="match status" value="1"/>
</dbReference>
<evidence type="ECO:0000256" key="7">
    <source>
        <dbReference type="PROSITE-ProRule" id="PRU01363"/>
    </source>
</evidence>
<keyword evidence="5" id="KW-0045">Antibiotic biosynthesis</keyword>
<dbReference type="SUPFAM" id="SSF47336">
    <property type="entry name" value="ACP-like"/>
    <property type="match status" value="1"/>
</dbReference>
<dbReference type="Gene3D" id="1.10.1200.10">
    <property type="entry name" value="ACP-like"/>
    <property type="match status" value="1"/>
</dbReference>
<dbReference type="FunFam" id="3.40.366.10:FF:000002">
    <property type="entry name" value="Probable polyketide synthase 2"/>
    <property type="match status" value="1"/>
</dbReference>
<dbReference type="Pfam" id="PF00698">
    <property type="entry name" value="Acyl_transf_1"/>
    <property type="match status" value="1"/>
</dbReference>
<evidence type="ECO:0000256" key="6">
    <source>
        <dbReference type="ARBA" id="ARBA00023315"/>
    </source>
</evidence>
<dbReference type="SMART" id="SM00827">
    <property type="entry name" value="PKS_AT"/>
    <property type="match status" value="1"/>
</dbReference>
<organism evidence="12">
    <name type="scientific">Streptomyces roseoverticillatus</name>
    <dbReference type="NCBI Taxonomy" id="66429"/>
    <lineage>
        <taxon>Bacteria</taxon>
        <taxon>Bacillati</taxon>
        <taxon>Actinomycetota</taxon>
        <taxon>Actinomycetes</taxon>
        <taxon>Kitasatosporales</taxon>
        <taxon>Streptomycetaceae</taxon>
        <taxon>Streptomyces</taxon>
    </lineage>
</organism>
<evidence type="ECO:0000256" key="3">
    <source>
        <dbReference type="ARBA" id="ARBA00022553"/>
    </source>
</evidence>
<comment type="pathway">
    <text evidence="1">Antibiotic biosynthesis.</text>
</comment>
<dbReference type="SMART" id="SM00826">
    <property type="entry name" value="PKS_DH"/>
    <property type="match status" value="1"/>
</dbReference>
<dbReference type="Pfam" id="PF16197">
    <property type="entry name" value="KAsynt_C_assoc"/>
    <property type="match status" value="1"/>
</dbReference>
<dbReference type="GO" id="GO:0004312">
    <property type="term" value="F:fatty acid synthase activity"/>
    <property type="evidence" value="ECO:0007669"/>
    <property type="project" value="TreeGrafter"/>
</dbReference>
<dbReference type="PROSITE" id="PS52019">
    <property type="entry name" value="PKS_MFAS_DH"/>
    <property type="match status" value="1"/>
</dbReference>
<dbReference type="PANTHER" id="PTHR43775:SF37">
    <property type="entry name" value="SI:DKEY-61P9.11"/>
    <property type="match status" value="1"/>
</dbReference>
<feature type="active site" description="Proton donor; for dehydratase activity" evidence="7">
    <location>
        <position position="1174"/>
    </location>
</feature>
<accession>A0A060Q2Y1</accession>
<dbReference type="InterPro" id="IPR016035">
    <property type="entry name" value="Acyl_Trfase/lysoPLipase"/>
</dbReference>
<feature type="region of interest" description="Disordered" evidence="8">
    <location>
        <begin position="1256"/>
        <end position="1275"/>
    </location>
</feature>